<organism evidence="1">
    <name type="scientific">marine sediment metagenome</name>
    <dbReference type="NCBI Taxonomy" id="412755"/>
    <lineage>
        <taxon>unclassified sequences</taxon>
        <taxon>metagenomes</taxon>
        <taxon>ecological metagenomes</taxon>
    </lineage>
</organism>
<evidence type="ECO:0000313" key="1">
    <source>
        <dbReference type="EMBL" id="GAG81265.1"/>
    </source>
</evidence>
<name>X1AFB3_9ZZZZ</name>
<dbReference type="EMBL" id="BART01009808">
    <property type="protein sequence ID" value="GAG81265.1"/>
    <property type="molecule type" value="Genomic_DNA"/>
</dbReference>
<reference evidence="1" key="1">
    <citation type="journal article" date="2014" name="Front. Microbiol.">
        <title>High frequency of phylogenetically diverse reductive dehalogenase-homologous genes in deep subseafloor sedimentary metagenomes.</title>
        <authorList>
            <person name="Kawai M."/>
            <person name="Futagami T."/>
            <person name="Toyoda A."/>
            <person name="Takaki Y."/>
            <person name="Nishi S."/>
            <person name="Hori S."/>
            <person name="Arai W."/>
            <person name="Tsubouchi T."/>
            <person name="Morono Y."/>
            <person name="Uchiyama I."/>
            <person name="Ito T."/>
            <person name="Fujiyama A."/>
            <person name="Inagaki F."/>
            <person name="Takami H."/>
        </authorList>
    </citation>
    <scope>NUCLEOTIDE SEQUENCE</scope>
    <source>
        <strain evidence="1">Expedition CK06-06</strain>
    </source>
</reference>
<proteinExistence type="predicted"/>
<accession>X1AFB3</accession>
<protein>
    <recommendedName>
        <fullName evidence="2">N-acetyltransferase domain-containing protein</fullName>
    </recommendedName>
</protein>
<comment type="caution">
    <text evidence="1">The sequence shown here is derived from an EMBL/GenBank/DDBJ whole genome shotgun (WGS) entry which is preliminary data.</text>
</comment>
<evidence type="ECO:0008006" key="2">
    <source>
        <dbReference type="Google" id="ProtNLM"/>
    </source>
</evidence>
<gene>
    <name evidence="1" type="ORF">S01H4_21619</name>
</gene>
<sequence>MMSSKNTDSTLDIKNSVRIEDLNGTVHMEFYYGYPNYRFLLDKINNYDDQLEGVQKLFNKFTGSNNVWFSLLFFESDFDSTKLIGFYYGTKHENISKDSYIELSQGFRGKSLRKRDIRLAKGLCREFAGFTFKQIITQLEVDVIRLNNAAGIPGCLCYTRAAIDYGFVPHDVFDRPINNPKAECSPPHIVIKVHK</sequence>
<dbReference type="AlphaFoldDB" id="X1AFB3"/>